<dbReference type="AlphaFoldDB" id="A0AAX4NZ34"/>
<evidence type="ECO:0000313" key="4">
    <source>
        <dbReference type="Proteomes" id="UP001472866"/>
    </source>
</evidence>
<sequence length="327" mass="36555">MVTSRAARAGAGRAFLSPSPRLLTAQRASRRVARTARRLGPARAASEEAKVEVPVEETVEETVAVVTDASQSEDELDWLAEGEEEEVGLAQKFVRTVVEPVRDRPAVRNVLALASMYFVGTFLWSTFKVVRKMVSPRAKKRKQVNKNLTVIHTLNEYLPGNRTALSAGALDKIRYVTTFSYDLIFRKYLRYLLNERKFDAEAVADILHLKATCQLGDDQVKEILREVSQRTFKKYGILMTDTTDLTAEAVMKKAAERAVFSKLLYLAELPEMVTQEAAISDNLSWQILEIFGATGEDAEGLRIKTLSELEAEDFESLLESSEGDAQD</sequence>
<feature type="domain" description="Armadillo-like repeats" evidence="2">
    <location>
        <begin position="177"/>
        <end position="268"/>
    </location>
</feature>
<gene>
    <name evidence="3" type="ORF">HKI87_01g04580</name>
</gene>
<organism evidence="3 4">
    <name type="scientific">Chloropicon roscoffensis</name>
    <dbReference type="NCBI Taxonomy" id="1461544"/>
    <lineage>
        <taxon>Eukaryota</taxon>
        <taxon>Viridiplantae</taxon>
        <taxon>Chlorophyta</taxon>
        <taxon>Chloropicophyceae</taxon>
        <taxon>Chloropicales</taxon>
        <taxon>Chloropicaceae</taxon>
        <taxon>Chloropicon</taxon>
    </lineage>
</organism>
<dbReference type="PANTHER" id="PTHR36793:SF1">
    <property type="entry name" value="RIBOSOMAL RNA SMALL SUBUNIT METHYLTRANSFERASE J"/>
    <property type="match status" value="1"/>
</dbReference>
<keyword evidence="1" id="KW-0472">Membrane</keyword>
<dbReference type="Pfam" id="PF22915">
    <property type="entry name" value="ARMH5"/>
    <property type="match status" value="1"/>
</dbReference>
<dbReference type="GO" id="GO:0009535">
    <property type="term" value="C:chloroplast thylakoid membrane"/>
    <property type="evidence" value="ECO:0007669"/>
    <property type="project" value="TreeGrafter"/>
</dbReference>
<feature type="transmembrane region" description="Helical" evidence="1">
    <location>
        <begin position="110"/>
        <end position="130"/>
    </location>
</feature>
<name>A0AAX4NZ34_9CHLO</name>
<protein>
    <recommendedName>
        <fullName evidence="2">Armadillo-like repeats domain-containing protein</fullName>
    </recommendedName>
</protein>
<evidence type="ECO:0000256" key="1">
    <source>
        <dbReference type="SAM" id="Phobius"/>
    </source>
</evidence>
<evidence type="ECO:0000259" key="2">
    <source>
        <dbReference type="Pfam" id="PF22915"/>
    </source>
</evidence>
<dbReference type="PANTHER" id="PTHR36793">
    <property type="entry name" value="RIBOSOMAL RNA SMALL SUBUNIT METHYLTRANSFERASE J"/>
    <property type="match status" value="1"/>
</dbReference>
<dbReference type="EMBL" id="CP151501">
    <property type="protein sequence ID" value="WZN58933.1"/>
    <property type="molecule type" value="Genomic_DNA"/>
</dbReference>
<keyword evidence="1" id="KW-1133">Transmembrane helix</keyword>
<dbReference type="Proteomes" id="UP001472866">
    <property type="component" value="Chromosome 01"/>
</dbReference>
<reference evidence="3 4" key="1">
    <citation type="submission" date="2024-03" db="EMBL/GenBank/DDBJ databases">
        <title>Complete genome sequence of the green alga Chloropicon roscoffensis RCC1871.</title>
        <authorList>
            <person name="Lemieux C."/>
            <person name="Pombert J.-F."/>
            <person name="Otis C."/>
            <person name="Turmel M."/>
        </authorList>
    </citation>
    <scope>NUCLEOTIDE SEQUENCE [LARGE SCALE GENOMIC DNA]</scope>
    <source>
        <strain evidence="3 4">RCC1871</strain>
    </source>
</reference>
<dbReference type="GO" id="GO:0009941">
    <property type="term" value="C:chloroplast envelope"/>
    <property type="evidence" value="ECO:0007669"/>
    <property type="project" value="TreeGrafter"/>
</dbReference>
<evidence type="ECO:0000313" key="3">
    <source>
        <dbReference type="EMBL" id="WZN58933.1"/>
    </source>
</evidence>
<accession>A0AAX4NZ34</accession>
<dbReference type="InterPro" id="IPR055241">
    <property type="entry name" value="Armadillo_rpt_dom"/>
</dbReference>
<keyword evidence="1" id="KW-0812">Transmembrane</keyword>
<keyword evidence="4" id="KW-1185">Reference proteome</keyword>
<proteinExistence type="predicted"/>